<dbReference type="PANTHER" id="PTHR47331">
    <property type="entry name" value="PHD-TYPE DOMAIN-CONTAINING PROTEIN"/>
    <property type="match status" value="1"/>
</dbReference>
<evidence type="ECO:0000256" key="1">
    <source>
        <dbReference type="SAM" id="MobiDB-lite"/>
    </source>
</evidence>
<proteinExistence type="predicted"/>
<dbReference type="PANTHER" id="PTHR47331:SF5">
    <property type="entry name" value="RIBONUCLEASE H"/>
    <property type="match status" value="1"/>
</dbReference>
<protein>
    <recommendedName>
        <fullName evidence="4">Peptidase aspartic putative domain-containing protein</fullName>
    </recommendedName>
</protein>
<keyword evidence="3" id="KW-1185">Reference proteome</keyword>
<organism evidence="2 3">
    <name type="scientific">Macrosiphum euphorbiae</name>
    <name type="common">potato aphid</name>
    <dbReference type="NCBI Taxonomy" id="13131"/>
    <lineage>
        <taxon>Eukaryota</taxon>
        <taxon>Metazoa</taxon>
        <taxon>Ecdysozoa</taxon>
        <taxon>Arthropoda</taxon>
        <taxon>Hexapoda</taxon>
        <taxon>Insecta</taxon>
        <taxon>Pterygota</taxon>
        <taxon>Neoptera</taxon>
        <taxon>Paraneoptera</taxon>
        <taxon>Hemiptera</taxon>
        <taxon>Sternorrhyncha</taxon>
        <taxon>Aphidomorpha</taxon>
        <taxon>Aphidoidea</taxon>
        <taxon>Aphididae</taxon>
        <taxon>Macrosiphini</taxon>
        <taxon>Macrosiphum</taxon>
    </lineage>
</organism>
<evidence type="ECO:0000313" key="2">
    <source>
        <dbReference type="EMBL" id="CAI6352098.1"/>
    </source>
</evidence>
<dbReference type="Pfam" id="PF13650">
    <property type="entry name" value="Asp_protease_2"/>
    <property type="match status" value="1"/>
</dbReference>
<sequence length="484" mass="53958">MKFSLPLTENNYPIVWDALIERYNNKRELINAHLDAIFQFHVLTDESLPDLQRFLSTFNENIAAIDALNIENVSAYLLFYIASRVLDSTTIRLFEFEHHGTELPTFEMLSDFVKIRCQVLKNSTLNSTNHSKSRDTFKKQVKHKSSFTVSTNYAGPCILCKDSHAIYQCPKFVQKNVKQRFNFARDKHLCMNCLSNSHKTSECSSIHKCKYCASKHHSLLHLGTSKSHSSSSTMSPAPATSEITSPTTSSPNDTPFSGTTTTLTNVVLGTAVVRIQNNHGEWITVRVLIDPGSQVSVITNACASRLGLKRRQCKTVVTGLSQTPVSTTKGSTDCILIPHNSMSPQIPCEPVILSRITGLMPNTTLPARIRATYARYGLADPQFDIPRQIDFLLGADIYPYILGQCSQVVHTPGLPSVYETMLGWIVLGQSHIKLDSSPSSLVLSPQPSINDLIRQFWEVEEPTVANKLFTSDKKPRPFLTHVSG</sequence>
<feature type="region of interest" description="Disordered" evidence="1">
    <location>
        <begin position="223"/>
        <end position="258"/>
    </location>
</feature>
<evidence type="ECO:0000313" key="3">
    <source>
        <dbReference type="Proteomes" id="UP001160148"/>
    </source>
</evidence>
<dbReference type="EMBL" id="CARXXK010000001">
    <property type="protein sequence ID" value="CAI6352098.1"/>
    <property type="molecule type" value="Genomic_DNA"/>
</dbReference>
<dbReference type="Proteomes" id="UP001160148">
    <property type="component" value="Unassembled WGS sequence"/>
</dbReference>
<comment type="caution">
    <text evidence="2">The sequence shown here is derived from an EMBL/GenBank/DDBJ whole genome shotgun (WGS) entry which is preliminary data.</text>
</comment>
<name>A0AAV0W8G2_9HEMI</name>
<dbReference type="InterPro" id="IPR005312">
    <property type="entry name" value="DUF1759"/>
</dbReference>
<reference evidence="2 3" key="1">
    <citation type="submission" date="2023-01" db="EMBL/GenBank/DDBJ databases">
        <authorList>
            <person name="Whitehead M."/>
        </authorList>
    </citation>
    <scope>NUCLEOTIDE SEQUENCE [LARGE SCALE GENOMIC DNA]</scope>
</reference>
<evidence type="ECO:0008006" key="4">
    <source>
        <dbReference type="Google" id="ProtNLM"/>
    </source>
</evidence>
<dbReference type="InterPro" id="IPR021109">
    <property type="entry name" value="Peptidase_aspartic_dom_sf"/>
</dbReference>
<dbReference type="AlphaFoldDB" id="A0AAV0W8G2"/>
<dbReference type="Pfam" id="PF03564">
    <property type="entry name" value="DUF1759"/>
    <property type="match status" value="1"/>
</dbReference>
<accession>A0AAV0W8G2</accession>
<gene>
    <name evidence="2" type="ORF">MEUPH1_LOCUS8384</name>
</gene>
<dbReference type="Gene3D" id="2.40.70.10">
    <property type="entry name" value="Acid Proteases"/>
    <property type="match status" value="1"/>
</dbReference>